<name>K0J4P1_AMPXN</name>
<reference evidence="10 11" key="1">
    <citation type="submission" date="2011-01" db="EMBL/GenBank/DDBJ databases">
        <title>Whole genome sequence of Amphibacillus xylinus NBRC 15112.</title>
        <authorList>
            <person name="Nakazawa H."/>
            <person name="Katano Y."/>
            <person name="Nakamura S."/>
            <person name="Sasagawa M."/>
            <person name="Fukada J."/>
            <person name="Arai T."/>
            <person name="Sasakura N."/>
            <person name="Mochizuki D."/>
            <person name="Hosoyama A."/>
            <person name="Harada K."/>
            <person name="Horikawa H."/>
            <person name="Kato Y."/>
            <person name="Harada T."/>
            <person name="Sasaki K."/>
            <person name="Sekiguchi M."/>
            <person name="Hodoyama M."/>
            <person name="Nishiko R."/>
            <person name="Narita H."/>
            <person name="Hanamaki A."/>
            <person name="Hata C."/>
            <person name="Konno Y."/>
            <person name="Niimura Y."/>
            <person name="Yamazaki S."/>
            <person name="Fujita N."/>
        </authorList>
    </citation>
    <scope>NUCLEOTIDE SEQUENCE [LARGE SCALE GENOMIC DNA]</scope>
    <source>
        <strain evidence="11">ATCC 51415 / DSM 6626 / JCM 7361 / LMG 17667 / NBRC 15112 / Ep01</strain>
    </source>
</reference>
<evidence type="ECO:0000256" key="6">
    <source>
        <dbReference type="ARBA" id="ARBA00023306"/>
    </source>
</evidence>
<dbReference type="GO" id="GO:0043093">
    <property type="term" value="P:FtsZ-dependent cytokinesis"/>
    <property type="evidence" value="ECO:0007669"/>
    <property type="project" value="UniProtKB-UniRule"/>
</dbReference>
<dbReference type="HAMAP" id="MF_00910">
    <property type="entry name" value="FtsL"/>
    <property type="match status" value="1"/>
</dbReference>
<accession>K0J4P1</accession>
<dbReference type="RefSeq" id="WP_015010323.1">
    <property type="nucleotide sequence ID" value="NC_018704.1"/>
</dbReference>
<proteinExistence type="inferred from homology"/>
<evidence type="ECO:0000256" key="2">
    <source>
        <dbReference type="ARBA" id="ARBA00022618"/>
    </source>
</evidence>
<dbReference type="Pfam" id="PF04977">
    <property type="entry name" value="DivIC"/>
    <property type="match status" value="1"/>
</dbReference>
<dbReference type="eggNOG" id="COG4839">
    <property type="taxonomic scope" value="Bacteria"/>
</dbReference>
<comment type="subcellular location">
    <subcellularLocation>
        <location evidence="7">Cell membrane</location>
        <topology evidence="7">Single-pass type II membrane protein</topology>
    </subcellularLocation>
    <text evidence="7">Localizes to the division septum where it forms a ring structure.</text>
</comment>
<dbReference type="HOGENOM" id="CLU_157825_0_0_9"/>
<evidence type="ECO:0000256" key="5">
    <source>
        <dbReference type="ARBA" id="ARBA00023136"/>
    </source>
</evidence>
<sequence>MSLSEARSYQTSIPQRTRYADHDLQPKKVIKVKSRKITLGEKVLACFFAIGMAVALVYMVSYNANIDSLNREVQRLEREILEQQTINENLSHQVMEYSNPERILMIAKQNGLNIQNTQVKQATSYVE</sequence>
<keyword evidence="5 7" id="KW-0472">Membrane</keyword>
<evidence type="ECO:0000313" key="10">
    <source>
        <dbReference type="EMBL" id="BAM47726.1"/>
    </source>
</evidence>
<dbReference type="InterPro" id="IPR011922">
    <property type="entry name" value="Cell_div_FtsL"/>
</dbReference>
<feature type="transmembrane region" description="Helical" evidence="7">
    <location>
        <begin position="43"/>
        <end position="62"/>
    </location>
</feature>
<evidence type="ECO:0000256" key="7">
    <source>
        <dbReference type="HAMAP-Rule" id="MF_00910"/>
    </source>
</evidence>
<evidence type="ECO:0000256" key="4">
    <source>
        <dbReference type="ARBA" id="ARBA00022989"/>
    </source>
</evidence>
<keyword evidence="11" id="KW-1185">Reference proteome</keyword>
<dbReference type="GO" id="GO:0032153">
    <property type="term" value="C:cell division site"/>
    <property type="evidence" value="ECO:0007669"/>
    <property type="project" value="UniProtKB-UniRule"/>
</dbReference>
<keyword evidence="9" id="KW-0175">Coiled coil</keyword>
<feature type="coiled-coil region" evidence="9">
    <location>
        <begin position="59"/>
        <end position="93"/>
    </location>
</feature>
<dbReference type="EMBL" id="AP012050">
    <property type="protein sequence ID" value="BAM47726.1"/>
    <property type="molecule type" value="Genomic_DNA"/>
</dbReference>
<keyword evidence="1 7" id="KW-1003">Cell membrane</keyword>
<evidence type="ECO:0000256" key="8">
    <source>
        <dbReference type="NCBIfam" id="TIGR02209"/>
    </source>
</evidence>
<keyword evidence="2 7" id="KW-0132">Cell division</keyword>
<keyword evidence="4 7" id="KW-1133">Transmembrane helix</keyword>
<gene>
    <name evidence="7 10" type="primary">ftsL</name>
    <name evidence="10" type="ordered locus">AXY_15940</name>
</gene>
<evidence type="ECO:0000256" key="1">
    <source>
        <dbReference type="ARBA" id="ARBA00022475"/>
    </source>
</evidence>
<evidence type="ECO:0000313" key="11">
    <source>
        <dbReference type="Proteomes" id="UP000006294"/>
    </source>
</evidence>
<evidence type="ECO:0000256" key="3">
    <source>
        <dbReference type="ARBA" id="ARBA00022692"/>
    </source>
</evidence>
<dbReference type="KEGG" id="axl:AXY_15940"/>
<dbReference type="InterPro" id="IPR007060">
    <property type="entry name" value="FtsL/DivIC"/>
</dbReference>
<comment type="similarity">
    <text evidence="7">Belongs to the FtsL family.</text>
</comment>
<dbReference type="Proteomes" id="UP000006294">
    <property type="component" value="Chromosome"/>
</dbReference>
<protein>
    <recommendedName>
        <fullName evidence="7 8">Cell division protein FtsL</fullName>
    </recommendedName>
</protein>
<dbReference type="STRING" id="698758.AXY_15940"/>
<organism evidence="10 11">
    <name type="scientific">Amphibacillus xylanus (strain ATCC 51415 / DSM 6626 / JCM 7361 / LMG 17667 / NBRC 15112 / Ep01)</name>
    <dbReference type="NCBI Taxonomy" id="698758"/>
    <lineage>
        <taxon>Bacteria</taxon>
        <taxon>Bacillati</taxon>
        <taxon>Bacillota</taxon>
        <taxon>Bacilli</taxon>
        <taxon>Bacillales</taxon>
        <taxon>Bacillaceae</taxon>
        <taxon>Amphibacillus</taxon>
    </lineage>
</organism>
<dbReference type="AlphaFoldDB" id="K0J4P1"/>
<dbReference type="GO" id="GO:0005886">
    <property type="term" value="C:plasma membrane"/>
    <property type="evidence" value="ECO:0007669"/>
    <property type="project" value="UniProtKB-SubCell"/>
</dbReference>
<evidence type="ECO:0000256" key="9">
    <source>
        <dbReference type="SAM" id="Coils"/>
    </source>
</evidence>
<comment type="function">
    <text evidence="7">Essential cell division protein.</text>
</comment>
<keyword evidence="3 7" id="KW-0812">Transmembrane</keyword>
<dbReference type="OrthoDB" id="2973386at2"/>
<dbReference type="NCBIfam" id="TIGR02209">
    <property type="entry name" value="ftsL_broad"/>
    <property type="match status" value="1"/>
</dbReference>
<keyword evidence="6 7" id="KW-0131">Cell cycle</keyword>